<keyword evidence="3" id="KW-1185">Reference proteome</keyword>
<organism evidence="2 3">
    <name type="scientific">Halorarum halophilum</name>
    <dbReference type="NCBI Taxonomy" id="2743090"/>
    <lineage>
        <taxon>Archaea</taxon>
        <taxon>Methanobacteriati</taxon>
        <taxon>Methanobacteriota</taxon>
        <taxon>Stenosarchaea group</taxon>
        <taxon>Halobacteria</taxon>
        <taxon>Halobacteriales</taxon>
        <taxon>Haloferacaceae</taxon>
        <taxon>Halorarum</taxon>
    </lineage>
</organism>
<evidence type="ECO:0000313" key="3">
    <source>
        <dbReference type="Proteomes" id="UP000509750"/>
    </source>
</evidence>
<dbReference type="Proteomes" id="UP000509750">
    <property type="component" value="Chromosome"/>
</dbReference>
<sequence length="154" mass="17503">MAPADRDPLLLDAMLGTLATYLRMCGYDTAYALDRGVEDDDRLRELANEEGRRLLTRDASLAGRTDGAVLLESREVTDQLRELRGAGFDLGLPDRPRRCGNCNGPLRPFADGERRPDYVPDDLTDVDVWRCRDCGQCFWRGSHWDDVRERIESL</sequence>
<gene>
    <name evidence="2" type="ORF">HUG10_14095</name>
</gene>
<dbReference type="OrthoDB" id="1266at2157"/>
<dbReference type="PANTHER" id="PTHR39081:SF1">
    <property type="entry name" value="MUT7-C RNASE DOMAIN-CONTAINING PROTEIN"/>
    <property type="match status" value="1"/>
</dbReference>
<evidence type="ECO:0000313" key="2">
    <source>
        <dbReference type="EMBL" id="QLG28606.1"/>
    </source>
</evidence>
<name>A0A7D5GCZ5_9EURY</name>
<dbReference type="KEGG" id="halg:HUG10_14095"/>
<feature type="domain" description="Mut7-C RNAse" evidence="1">
    <location>
        <begin position="9"/>
        <end position="150"/>
    </location>
</feature>
<accession>A0A7D5GCZ5</accession>
<dbReference type="AlphaFoldDB" id="A0A7D5GCZ5"/>
<proteinExistence type="predicted"/>
<dbReference type="EMBL" id="CP058529">
    <property type="protein sequence ID" value="QLG28606.1"/>
    <property type="molecule type" value="Genomic_DNA"/>
</dbReference>
<evidence type="ECO:0000259" key="1">
    <source>
        <dbReference type="Pfam" id="PF01927"/>
    </source>
</evidence>
<reference evidence="2 3" key="1">
    <citation type="submission" date="2020-07" db="EMBL/GenBank/DDBJ databases">
        <title>Gai3-2, isolated from salt lake.</title>
        <authorList>
            <person name="Cui H."/>
            <person name="Shi X."/>
        </authorList>
    </citation>
    <scope>NUCLEOTIDE SEQUENCE [LARGE SCALE GENOMIC DNA]</scope>
    <source>
        <strain evidence="2 3">Gai3-2</strain>
    </source>
</reference>
<dbReference type="GeneID" id="56029986"/>
<dbReference type="PANTHER" id="PTHR39081">
    <property type="entry name" value="MUT7-C DOMAIN-CONTAINING PROTEIN"/>
    <property type="match status" value="1"/>
</dbReference>
<protein>
    <recommendedName>
        <fullName evidence="1">Mut7-C RNAse domain-containing protein</fullName>
    </recommendedName>
</protein>
<dbReference type="RefSeq" id="WP_179170180.1">
    <property type="nucleotide sequence ID" value="NZ_CP058529.1"/>
</dbReference>
<dbReference type="InterPro" id="IPR002782">
    <property type="entry name" value="Mut7-C_RNAse_dom"/>
</dbReference>
<dbReference type="Pfam" id="PF01927">
    <property type="entry name" value="Mut7-C"/>
    <property type="match status" value="1"/>
</dbReference>